<dbReference type="WBParaSite" id="SCUD_0002064301-mRNA-1">
    <property type="protein sequence ID" value="SCUD_0002064301-mRNA-1"/>
    <property type="gene ID" value="SCUD_0002064301"/>
</dbReference>
<name>A0A183KZZ2_9TREM</name>
<evidence type="ECO:0000256" key="1">
    <source>
        <dbReference type="SAM" id="MobiDB-lite"/>
    </source>
</evidence>
<gene>
    <name evidence="2" type="ORF">SCUD_LOCUS20640</name>
</gene>
<protein>
    <submittedName>
        <fullName evidence="4">Peptidase S1 domain-containing protein</fullName>
    </submittedName>
</protein>
<evidence type="ECO:0000313" key="2">
    <source>
        <dbReference type="EMBL" id="VDP72886.1"/>
    </source>
</evidence>
<feature type="region of interest" description="Disordered" evidence="1">
    <location>
        <begin position="1"/>
        <end position="52"/>
    </location>
</feature>
<accession>A0A183KZZ2</accession>
<keyword evidence="3" id="KW-1185">Reference proteome</keyword>
<proteinExistence type="predicted"/>
<sequence>SPNRSSDVVNDADRLLNNSGTDDNSSPKTPRNFGSDKKQTQSQQQFTKHSQVVTTVSSKYNPYVGASFRENRDYIGVVIGRAAVTPSPITTIDMHQHYQSIERRPLKVSIVQPYSLSGQHVANCEISTRYLKFSISNTTMVP</sequence>
<evidence type="ECO:0000313" key="3">
    <source>
        <dbReference type="Proteomes" id="UP000279833"/>
    </source>
</evidence>
<reference evidence="2 3" key="2">
    <citation type="submission" date="2018-11" db="EMBL/GenBank/DDBJ databases">
        <authorList>
            <consortium name="Pathogen Informatics"/>
        </authorList>
    </citation>
    <scope>NUCLEOTIDE SEQUENCE [LARGE SCALE GENOMIC DNA]</scope>
    <source>
        <strain evidence="2">Dakar</strain>
        <strain evidence="3">Dakar, Senegal</strain>
    </source>
</reference>
<feature type="compositionally biased region" description="Polar residues" evidence="1">
    <location>
        <begin position="16"/>
        <end position="29"/>
    </location>
</feature>
<dbReference type="EMBL" id="UZAK01044725">
    <property type="protein sequence ID" value="VDP72886.1"/>
    <property type="molecule type" value="Genomic_DNA"/>
</dbReference>
<feature type="compositionally biased region" description="Low complexity" evidence="1">
    <location>
        <begin position="40"/>
        <end position="51"/>
    </location>
</feature>
<dbReference type="AlphaFoldDB" id="A0A183KZZ2"/>
<organism evidence="4">
    <name type="scientific">Schistosoma curassoni</name>
    <dbReference type="NCBI Taxonomy" id="6186"/>
    <lineage>
        <taxon>Eukaryota</taxon>
        <taxon>Metazoa</taxon>
        <taxon>Spiralia</taxon>
        <taxon>Lophotrochozoa</taxon>
        <taxon>Platyhelminthes</taxon>
        <taxon>Trematoda</taxon>
        <taxon>Digenea</taxon>
        <taxon>Strigeidida</taxon>
        <taxon>Schistosomatoidea</taxon>
        <taxon>Schistosomatidae</taxon>
        <taxon>Schistosoma</taxon>
    </lineage>
</organism>
<dbReference type="Proteomes" id="UP000279833">
    <property type="component" value="Unassembled WGS sequence"/>
</dbReference>
<reference evidence="4" key="1">
    <citation type="submission" date="2016-06" db="UniProtKB">
        <authorList>
            <consortium name="WormBaseParasite"/>
        </authorList>
    </citation>
    <scope>IDENTIFICATION</scope>
</reference>
<evidence type="ECO:0000313" key="4">
    <source>
        <dbReference type="WBParaSite" id="SCUD_0002064301-mRNA-1"/>
    </source>
</evidence>